<dbReference type="AlphaFoldDB" id="A0A2P4XWP1"/>
<feature type="non-terminal residue" evidence="2">
    <location>
        <position position="118"/>
    </location>
</feature>
<proteinExistence type="predicted"/>
<dbReference type="GO" id="GO:0003964">
    <property type="term" value="F:RNA-directed DNA polymerase activity"/>
    <property type="evidence" value="ECO:0007669"/>
    <property type="project" value="UniProtKB-KW"/>
</dbReference>
<accession>A0A2P4XWP1</accession>
<keyword evidence="3" id="KW-1185">Reference proteome</keyword>
<gene>
    <name evidence="2" type="ORF">PHPALM_13667</name>
</gene>
<keyword evidence="2" id="KW-0808">Transferase</keyword>
<dbReference type="EMBL" id="NCKW01007629">
    <property type="protein sequence ID" value="POM69987.1"/>
    <property type="molecule type" value="Genomic_DNA"/>
</dbReference>
<feature type="compositionally biased region" description="Basic residues" evidence="1">
    <location>
        <begin position="47"/>
        <end position="59"/>
    </location>
</feature>
<protein>
    <submittedName>
        <fullName evidence="2">Reverse transcriptase</fullName>
    </submittedName>
</protein>
<comment type="caution">
    <text evidence="2">The sequence shown here is derived from an EMBL/GenBank/DDBJ whole genome shotgun (WGS) entry which is preliminary data.</text>
</comment>
<dbReference type="OrthoDB" id="128010at2759"/>
<evidence type="ECO:0000256" key="1">
    <source>
        <dbReference type="SAM" id="MobiDB-lite"/>
    </source>
</evidence>
<dbReference type="Proteomes" id="UP000237271">
    <property type="component" value="Unassembled WGS sequence"/>
</dbReference>
<feature type="region of interest" description="Disordered" evidence="1">
    <location>
        <begin position="40"/>
        <end position="118"/>
    </location>
</feature>
<evidence type="ECO:0000313" key="2">
    <source>
        <dbReference type="EMBL" id="POM69987.1"/>
    </source>
</evidence>
<keyword evidence="2" id="KW-0695">RNA-directed DNA polymerase</keyword>
<feature type="compositionally biased region" description="Basic residues" evidence="1">
    <location>
        <begin position="88"/>
        <end position="99"/>
    </location>
</feature>
<sequence length="118" mass="13685">MQIVADDLASKIADADSWASGEGYISAIPERLREALQPFATRPPQPGRHHHQQLRRPPRVTRTQREHRLDEAMDDLQATQQVTPRDRRAVRRARRRVGRLRASMAQQELRQAFDKDES</sequence>
<name>A0A2P4XWP1_9STRA</name>
<reference evidence="2 3" key="1">
    <citation type="journal article" date="2017" name="Genome Biol. Evol.">
        <title>Phytophthora megakarya and P. palmivora, closely related causal agents of cacao black pod rot, underwent increases in genome sizes and gene numbers by different mechanisms.</title>
        <authorList>
            <person name="Ali S.S."/>
            <person name="Shao J."/>
            <person name="Lary D.J."/>
            <person name="Kronmiller B."/>
            <person name="Shen D."/>
            <person name="Strem M.D."/>
            <person name="Amoako-Attah I."/>
            <person name="Akrofi A.Y."/>
            <person name="Begoude B.A."/>
            <person name="Ten Hoopen G.M."/>
            <person name="Coulibaly K."/>
            <person name="Kebe B.I."/>
            <person name="Melnick R.L."/>
            <person name="Guiltinan M.J."/>
            <person name="Tyler B.M."/>
            <person name="Meinhardt L.W."/>
            <person name="Bailey B.A."/>
        </authorList>
    </citation>
    <scope>NUCLEOTIDE SEQUENCE [LARGE SCALE GENOMIC DNA]</scope>
    <source>
        <strain evidence="3">sbr112.9</strain>
    </source>
</reference>
<organism evidence="2 3">
    <name type="scientific">Phytophthora palmivora</name>
    <dbReference type="NCBI Taxonomy" id="4796"/>
    <lineage>
        <taxon>Eukaryota</taxon>
        <taxon>Sar</taxon>
        <taxon>Stramenopiles</taxon>
        <taxon>Oomycota</taxon>
        <taxon>Peronosporomycetes</taxon>
        <taxon>Peronosporales</taxon>
        <taxon>Peronosporaceae</taxon>
        <taxon>Phytophthora</taxon>
    </lineage>
</organism>
<keyword evidence="2" id="KW-0548">Nucleotidyltransferase</keyword>
<evidence type="ECO:0000313" key="3">
    <source>
        <dbReference type="Proteomes" id="UP000237271"/>
    </source>
</evidence>